<keyword evidence="3" id="KW-1185">Reference proteome</keyword>
<feature type="compositionally biased region" description="Low complexity" evidence="1">
    <location>
        <begin position="227"/>
        <end position="250"/>
    </location>
</feature>
<reference evidence="2" key="1">
    <citation type="submission" date="2021-09" db="EMBL/GenBank/DDBJ databases">
        <authorList>
            <person name="Martin H S."/>
        </authorList>
    </citation>
    <scope>NUCLEOTIDE SEQUENCE</scope>
</reference>
<feature type="region of interest" description="Disordered" evidence="1">
    <location>
        <begin position="223"/>
        <end position="250"/>
    </location>
</feature>
<evidence type="ECO:0000313" key="2">
    <source>
        <dbReference type="EMBL" id="CAG9561766.1"/>
    </source>
</evidence>
<organism evidence="2 3">
    <name type="scientific">Danaus chrysippus</name>
    <name type="common">African queen</name>
    <dbReference type="NCBI Taxonomy" id="151541"/>
    <lineage>
        <taxon>Eukaryota</taxon>
        <taxon>Metazoa</taxon>
        <taxon>Ecdysozoa</taxon>
        <taxon>Arthropoda</taxon>
        <taxon>Hexapoda</taxon>
        <taxon>Insecta</taxon>
        <taxon>Pterygota</taxon>
        <taxon>Neoptera</taxon>
        <taxon>Endopterygota</taxon>
        <taxon>Lepidoptera</taxon>
        <taxon>Glossata</taxon>
        <taxon>Ditrysia</taxon>
        <taxon>Papilionoidea</taxon>
        <taxon>Nymphalidae</taxon>
        <taxon>Danainae</taxon>
        <taxon>Danaini</taxon>
        <taxon>Danaina</taxon>
        <taxon>Danaus</taxon>
        <taxon>Anosia</taxon>
    </lineage>
</organism>
<accession>A0A8J2QKV9</accession>
<evidence type="ECO:0000256" key="1">
    <source>
        <dbReference type="SAM" id="MobiDB-lite"/>
    </source>
</evidence>
<proteinExistence type="predicted"/>
<dbReference type="AlphaFoldDB" id="A0A8J2QKV9"/>
<evidence type="ECO:0000313" key="3">
    <source>
        <dbReference type="Proteomes" id="UP000789524"/>
    </source>
</evidence>
<protein>
    <submittedName>
        <fullName evidence="2">(African queen) hypothetical protein</fullName>
    </submittedName>
</protein>
<name>A0A8J2QKV9_9NEOP</name>
<dbReference type="Proteomes" id="UP000789524">
    <property type="component" value="Unassembled WGS sequence"/>
</dbReference>
<comment type="caution">
    <text evidence="2">The sequence shown here is derived from an EMBL/GenBank/DDBJ whole genome shotgun (WGS) entry which is preliminary data.</text>
</comment>
<dbReference type="EMBL" id="CAKASE010000047">
    <property type="protein sequence ID" value="CAG9561766.1"/>
    <property type="molecule type" value="Genomic_DNA"/>
</dbReference>
<sequence length="410" mass="46613">MVRGSDGLETNVSVYLKRGVFDDEISDEMDWRRSGHMPIGGHVRDHNLITGASDESTTLRSGRRLDDSIYESNDRNNFEGSLMRLTAKPLETSSTLPPSEKPIEEVINQYTMGSLDQLKAVQSEINRKKVEAAQSLRTFSRKQDEIVVPERRPVFPYSDGSGRRAMAYTIPTYQPRSTYSSLRAAVPDDRINDHSRWILPKIPVEKLPWDMQYADDYMSQTYPSPITPRAGPARPTRPPGLARTRLRPTPTQTTLSTIKQLVGPKIDLPKSMDDDIEAFKKKLMEDKFIPPSFKDEDFLKKMDIGKINPNEDYEEDIKGVPMRRKRNINKLITPINNFVNENDTKTEASKDFVISTKLGGTVEKIDLVKTVDVLHKKFFIGYEGNKETPSSKIDKTTFDIFTKLFSSTPS</sequence>
<dbReference type="OrthoDB" id="7461645at2759"/>
<gene>
    <name evidence="2" type="ORF">DCHRY22_LOCUS3216</name>
</gene>